<protein>
    <submittedName>
        <fullName evidence="2">Class A beta-lactamase-related serine hydrolase</fullName>
    </submittedName>
</protein>
<reference evidence="2 3" key="1">
    <citation type="submission" date="2018-07" db="EMBL/GenBank/DDBJ databases">
        <title>Genome sequence of Rhodococcus rhodnii ATCC 35071 from Rhodnius prolixus.</title>
        <authorList>
            <person name="Patel V."/>
            <person name="Vogel K.J."/>
        </authorList>
    </citation>
    <scope>NUCLEOTIDE SEQUENCE [LARGE SCALE GENOMIC DNA]</scope>
    <source>
        <strain evidence="2 3">ATCC 35071</strain>
    </source>
</reference>
<dbReference type="InterPro" id="IPR001466">
    <property type="entry name" value="Beta-lactam-related"/>
</dbReference>
<sequence>MTTSIRTRPTIHISPGNAVSDDVDARLTDLVTRLSTQRTLHHVVLAVASADDRRHWSGGAGPAGTEPPPSPETPFFIASVTKRFIVTLLLQAHERGELHLDAPAVTYLPSSVTAGLHVRGGVDRTSSITVRHLASHTSGLPDFFDHGGRRSIQRRLRAGVDTAWTFDDVLTHNRAQRPHFDPQDLAARTQRARYSDTGFVLLICILETVTGTAFPDLIADRITTPLGLDSTWHPAARPASANLAAPLPLHVGRRRVDVTGTLASSHDLFSTTADLLVFERALRAGTLFTDPATRHLPTERSNRLRNAPVLRYGLGTMLFTVNRFTLPRGGPVTLVGHSGSTGTWLFTCPELGVHLAGTVDRTEARGLPFRIMGRCLRIWQRG</sequence>
<accession>A0A6P2CCD9</accession>
<keyword evidence="2" id="KW-0378">Hydrolase</keyword>
<organism evidence="2 3">
    <name type="scientific">Rhodococcus rhodnii</name>
    <dbReference type="NCBI Taxonomy" id="38312"/>
    <lineage>
        <taxon>Bacteria</taxon>
        <taxon>Bacillati</taxon>
        <taxon>Actinomycetota</taxon>
        <taxon>Actinomycetes</taxon>
        <taxon>Mycobacteriales</taxon>
        <taxon>Nocardiaceae</taxon>
        <taxon>Rhodococcus</taxon>
    </lineage>
</organism>
<dbReference type="AlphaFoldDB" id="A0A6P2CCD9"/>
<dbReference type="PANTHER" id="PTHR43283">
    <property type="entry name" value="BETA-LACTAMASE-RELATED"/>
    <property type="match status" value="1"/>
</dbReference>
<dbReference type="Proteomes" id="UP000471120">
    <property type="component" value="Unassembled WGS sequence"/>
</dbReference>
<feature type="domain" description="Beta-lactamase-related" evidence="1">
    <location>
        <begin position="31"/>
        <end position="357"/>
    </location>
</feature>
<dbReference type="RefSeq" id="WP_010837093.1">
    <property type="nucleotide sequence ID" value="NZ_QRCM01000001.1"/>
</dbReference>
<dbReference type="Pfam" id="PF00144">
    <property type="entry name" value="Beta-lactamase"/>
    <property type="match status" value="1"/>
</dbReference>
<evidence type="ECO:0000259" key="1">
    <source>
        <dbReference type="Pfam" id="PF00144"/>
    </source>
</evidence>
<proteinExistence type="predicted"/>
<name>A0A6P2CCD9_9NOCA</name>
<dbReference type="EMBL" id="QRCM01000001">
    <property type="protein sequence ID" value="TXG90215.1"/>
    <property type="molecule type" value="Genomic_DNA"/>
</dbReference>
<evidence type="ECO:0000313" key="2">
    <source>
        <dbReference type="EMBL" id="TXG90215.1"/>
    </source>
</evidence>
<comment type="caution">
    <text evidence="2">The sequence shown here is derived from an EMBL/GenBank/DDBJ whole genome shotgun (WGS) entry which is preliminary data.</text>
</comment>
<dbReference type="SUPFAM" id="SSF56601">
    <property type="entry name" value="beta-lactamase/transpeptidase-like"/>
    <property type="match status" value="1"/>
</dbReference>
<dbReference type="GO" id="GO:0016787">
    <property type="term" value="F:hydrolase activity"/>
    <property type="evidence" value="ECO:0007669"/>
    <property type="project" value="UniProtKB-KW"/>
</dbReference>
<gene>
    <name evidence="2" type="ORF">DW322_08255</name>
</gene>
<evidence type="ECO:0000313" key="3">
    <source>
        <dbReference type="Proteomes" id="UP000471120"/>
    </source>
</evidence>
<dbReference type="InterPro" id="IPR012338">
    <property type="entry name" value="Beta-lactam/transpept-like"/>
</dbReference>
<dbReference type="InterPro" id="IPR050789">
    <property type="entry name" value="Diverse_Enzym_Activities"/>
</dbReference>
<dbReference type="Gene3D" id="3.40.710.10">
    <property type="entry name" value="DD-peptidase/beta-lactamase superfamily"/>
    <property type="match status" value="1"/>
</dbReference>